<dbReference type="PANTHER" id="PTHR42852:SF13">
    <property type="entry name" value="PROTEIN DIPZ"/>
    <property type="match status" value="1"/>
</dbReference>
<organism evidence="2 3">
    <name type="scientific">Candidatus Methylomirabilis limnetica</name>
    <dbReference type="NCBI Taxonomy" id="2033718"/>
    <lineage>
        <taxon>Bacteria</taxon>
        <taxon>Candidatus Methylomirabilota</taxon>
        <taxon>Candidatus Methylomirabilia</taxon>
        <taxon>Candidatus Methylomirabilales</taxon>
        <taxon>Candidatus Methylomirabilaceae</taxon>
        <taxon>Candidatus Methylomirabilis</taxon>
    </lineage>
</organism>
<dbReference type="CDD" id="cd02966">
    <property type="entry name" value="TlpA_like_family"/>
    <property type="match status" value="1"/>
</dbReference>
<dbReference type="PANTHER" id="PTHR42852">
    <property type="entry name" value="THIOL:DISULFIDE INTERCHANGE PROTEIN DSBE"/>
    <property type="match status" value="1"/>
</dbReference>
<gene>
    <name evidence="2" type="ORF">CLG94_09800</name>
</gene>
<dbReference type="Gene3D" id="3.40.30.10">
    <property type="entry name" value="Glutaredoxin"/>
    <property type="match status" value="1"/>
</dbReference>
<feature type="domain" description="Alkyl hydroperoxide reductase subunit C/ Thiol specific antioxidant" evidence="1">
    <location>
        <begin position="2"/>
        <end position="76"/>
    </location>
</feature>
<accession>A0A2T4TWQ3</accession>
<dbReference type="InterPro" id="IPR000866">
    <property type="entry name" value="AhpC/TSA"/>
</dbReference>
<dbReference type="InterPro" id="IPR050553">
    <property type="entry name" value="Thioredoxin_ResA/DsbE_sf"/>
</dbReference>
<dbReference type="SUPFAM" id="SSF52833">
    <property type="entry name" value="Thioredoxin-like"/>
    <property type="match status" value="1"/>
</dbReference>
<dbReference type="GO" id="GO:0016209">
    <property type="term" value="F:antioxidant activity"/>
    <property type="evidence" value="ECO:0007669"/>
    <property type="project" value="InterPro"/>
</dbReference>
<dbReference type="OrthoDB" id="9811352at2"/>
<dbReference type="Proteomes" id="UP000241436">
    <property type="component" value="Unassembled WGS sequence"/>
</dbReference>
<sequence length="107" mass="11976">MREFPSLERLYQQFQKNDFVVLAVNIAEPPDQVRNYVLKHKLTFPALVDTSSSVANLYGVRATPTRLLINRDGKVVAGSIGPRDWAGDDAQRLIGILLDAGKTPRKR</sequence>
<reference evidence="2 3" key="1">
    <citation type="submission" date="2017-09" db="EMBL/GenBank/DDBJ databases">
        <title>Bloom of a denitrifying methanotroph, Candidatus Methylomirabilis limnetica, in a deep stratified lake.</title>
        <authorList>
            <person name="Graf J.S."/>
            <person name="Marchant H.K."/>
            <person name="Tienken D."/>
            <person name="Hach P.F."/>
            <person name="Brand A."/>
            <person name="Schubert C.J."/>
            <person name="Kuypers M.M."/>
            <person name="Milucka J."/>
        </authorList>
    </citation>
    <scope>NUCLEOTIDE SEQUENCE [LARGE SCALE GENOMIC DNA]</scope>
    <source>
        <strain evidence="2 3">Zug</strain>
    </source>
</reference>
<dbReference type="AlphaFoldDB" id="A0A2T4TWQ3"/>
<dbReference type="EMBL" id="NVQC01000023">
    <property type="protein sequence ID" value="PTL35552.1"/>
    <property type="molecule type" value="Genomic_DNA"/>
</dbReference>
<proteinExistence type="predicted"/>
<evidence type="ECO:0000259" key="1">
    <source>
        <dbReference type="Pfam" id="PF00578"/>
    </source>
</evidence>
<evidence type="ECO:0000313" key="3">
    <source>
        <dbReference type="Proteomes" id="UP000241436"/>
    </source>
</evidence>
<dbReference type="InterPro" id="IPR036249">
    <property type="entry name" value="Thioredoxin-like_sf"/>
</dbReference>
<keyword evidence="3" id="KW-1185">Reference proteome</keyword>
<dbReference type="GO" id="GO:0016491">
    <property type="term" value="F:oxidoreductase activity"/>
    <property type="evidence" value="ECO:0007669"/>
    <property type="project" value="InterPro"/>
</dbReference>
<protein>
    <recommendedName>
        <fullName evidence="1">Alkyl hydroperoxide reductase subunit C/ Thiol specific antioxidant domain-containing protein</fullName>
    </recommendedName>
</protein>
<reference evidence="3" key="2">
    <citation type="journal article" date="2018" name="Environ. Microbiol.">
        <title>Bloom of a denitrifying methanotroph, 'Candidatus Methylomirabilis limnetica', in a deep stratified lake.</title>
        <authorList>
            <person name="Graf J.S."/>
            <person name="Mayr M.J."/>
            <person name="Marchant H.K."/>
            <person name="Tienken D."/>
            <person name="Hach P.F."/>
            <person name="Brand A."/>
            <person name="Schubert C.J."/>
            <person name="Kuypers M.M."/>
            <person name="Milucka J."/>
        </authorList>
    </citation>
    <scope>NUCLEOTIDE SEQUENCE [LARGE SCALE GENOMIC DNA]</scope>
    <source>
        <strain evidence="3">Zug</strain>
    </source>
</reference>
<evidence type="ECO:0000313" key="2">
    <source>
        <dbReference type="EMBL" id="PTL35552.1"/>
    </source>
</evidence>
<name>A0A2T4TWQ3_9BACT</name>
<comment type="caution">
    <text evidence="2">The sequence shown here is derived from an EMBL/GenBank/DDBJ whole genome shotgun (WGS) entry which is preliminary data.</text>
</comment>
<dbReference type="Pfam" id="PF00578">
    <property type="entry name" value="AhpC-TSA"/>
    <property type="match status" value="1"/>
</dbReference>